<dbReference type="EMBL" id="JWZT01004374">
    <property type="protein sequence ID" value="KII64227.1"/>
    <property type="molecule type" value="Genomic_DNA"/>
</dbReference>
<accession>A0A0C2MRA0</accession>
<comment type="caution">
    <text evidence="1">The sequence shown here is derived from an EMBL/GenBank/DDBJ whole genome shotgun (WGS) entry which is preliminary data.</text>
</comment>
<dbReference type="Proteomes" id="UP000031668">
    <property type="component" value="Unassembled WGS sequence"/>
</dbReference>
<gene>
    <name evidence="1" type="ORF">RF11_14117</name>
</gene>
<keyword evidence="2" id="KW-1185">Reference proteome</keyword>
<name>A0A0C2MRA0_THEKT</name>
<organism evidence="1 2">
    <name type="scientific">Thelohanellus kitauei</name>
    <name type="common">Myxosporean</name>
    <dbReference type="NCBI Taxonomy" id="669202"/>
    <lineage>
        <taxon>Eukaryota</taxon>
        <taxon>Metazoa</taxon>
        <taxon>Cnidaria</taxon>
        <taxon>Myxozoa</taxon>
        <taxon>Myxosporea</taxon>
        <taxon>Bivalvulida</taxon>
        <taxon>Platysporina</taxon>
        <taxon>Myxobolidae</taxon>
        <taxon>Thelohanellus</taxon>
    </lineage>
</organism>
<evidence type="ECO:0000313" key="2">
    <source>
        <dbReference type="Proteomes" id="UP000031668"/>
    </source>
</evidence>
<protein>
    <submittedName>
        <fullName evidence="1">Uncharacterized protein</fullName>
    </submittedName>
</protein>
<reference evidence="1 2" key="1">
    <citation type="journal article" date="2014" name="Genome Biol. Evol.">
        <title>The genome of the myxosporean Thelohanellus kitauei shows adaptations to nutrient acquisition within its fish host.</title>
        <authorList>
            <person name="Yang Y."/>
            <person name="Xiong J."/>
            <person name="Zhou Z."/>
            <person name="Huo F."/>
            <person name="Miao W."/>
            <person name="Ran C."/>
            <person name="Liu Y."/>
            <person name="Zhang J."/>
            <person name="Feng J."/>
            <person name="Wang M."/>
            <person name="Wang M."/>
            <person name="Wang L."/>
            <person name="Yao B."/>
        </authorList>
    </citation>
    <scope>NUCLEOTIDE SEQUENCE [LARGE SCALE GENOMIC DNA]</scope>
    <source>
        <strain evidence="1">Wuqing</strain>
    </source>
</reference>
<proteinExistence type="predicted"/>
<sequence>MQRSKENILASTNIINSFQNKLIIWSKFVTAGNVEVFTSIVDRNSDNILQFISNNLDTFFACLFKYFPSISIDENDWVRTTFVKFLTFEGQINLGEEEKLASVASDLTLMLKHFELDLE</sequence>
<evidence type="ECO:0000313" key="1">
    <source>
        <dbReference type="EMBL" id="KII64227.1"/>
    </source>
</evidence>
<dbReference type="OrthoDB" id="6140090at2759"/>
<dbReference type="AlphaFoldDB" id="A0A0C2MRA0"/>